<dbReference type="SUPFAM" id="SSF47113">
    <property type="entry name" value="Histone-fold"/>
    <property type="match status" value="1"/>
</dbReference>
<dbReference type="InterPro" id="IPR009072">
    <property type="entry name" value="Histone-fold"/>
</dbReference>
<name>A0ABQ7HZM4_9MICR</name>
<reference evidence="2 3" key="1">
    <citation type="submission" date="2019-01" db="EMBL/GenBank/DDBJ databases">
        <title>Genomes sequencing and comparative genomics of infectious freshwater microsporidia, Cucumispora dikerogammari and Thelohania contejeani.</title>
        <authorList>
            <person name="Cormier A."/>
            <person name="Giraud I."/>
            <person name="Wattier R."/>
            <person name="Teixeira M."/>
            <person name="Grandjean F."/>
            <person name="Rigaud T."/>
            <person name="Cordaux R."/>
        </authorList>
    </citation>
    <scope>NUCLEOTIDE SEQUENCE [LARGE SCALE GENOMIC DNA]</scope>
    <source>
        <strain evidence="2">T1</strain>
        <tissue evidence="2">Spores</tissue>
    </source>
</reference>
<keyword evidence="3" id="KW-1185">Reference proteome</keyword>
<comment type="caution">
    <text evidence="2">The sequence shown here is derived from an EMBL/GenBank/DDBJ whole genome shotgun (WGS) entry which is preliminary data.</text>
</comment>
<evidence type="ECO:0000313" key="2">
    <source>
        <dbReference type="EMBL" id="KAF7683651.1"/>
    </source>
</evidence>
<accession>A0ABQ7HZM4</accession>
<dbReference type="EMBL" id="SBIQ01000065">
    <property type="protein sequence ID" value="KAF7683651.1"/>
    <property type="molecule type" value="Genomic_DNA"/>
</dbReference>
<feature type="region of interest" description="Disordered" evidence="1">
    <location>
        <begin position="1"/>
        <end position="23"/>
    </location>
</feature>
<dbReference type="Proteomes" id="UP001516464">
    <property type="component" value="Unassembled WGS sequence"/>
</dbReference>
<evidence type="ECO:0000313" key="3">
    <source>
        <dbReference type="Proteomes" id="UP001516464"/>
    </source>
</evidence>
<evidence type="ECO:0000256" key="1">
    <source>
        <dbReference type="SAM" id="MobiDB-lite"/>
    </source>
</evidence>
<organism evidence="2 3">
    <name type="scientific">Astathelohania contejeani</name>
    <dbReference type="NCBI Taxonomy" id="164912"/>
    <lineage>
        <taxon>Eukaryota</taxon>
        <taxon>Fungi</taxon>
        <taxon>Fungi incertae sedis</taxon>
        <taxon>Microsporidia</taxon>
        <taxon>Astathelohaniidae</taxon>
        <taxon>Astathelohania</taxon>
    </lineage>
</organism>
<dbReference type="Gene3D" id="1.10.20.10">
    <property type="entry name" value="Histone, subunit A"/>
    <property type="match status" value="1"/>
</dbReference>
<protein>
    <submittedName>
        <fullName evidence="2">Histone H2A</fullName>
    </submittedName>
</protein>
<sequence length="139" mass="15316">MAQGKADIISRATQTSGKGKRDIGTLTRKGYDANNAPVFIKMNHARKIIRNSTGMRVSSQATLALVVGTYYCIHEILDAAKLRVDTEGKKKLLPKHINQAIFNDIELSHLGADWVIKNGGVRKVSNLSSIKKEKQSQDL</sequence>
<proteinExistence type="predicted"/>
<gene>
    <name evidence="2" type="primary">HTA1_0</name>
    <name evidence="2" type="ORF">TCON_1146</name>
</gene>